<gene>
    <name evidence="2" type="ORF">CPELLU_LOCUS6303</name>
</gene>
<evidence type="ECO:0000256" key="1">
    <source>
        <dbReference type="SAM" id="MobiDB-lite"/>
    </source>
</evidence>
<accession>A0A9N9BZU4</accession>
<protein>
    <submittedName>
        <fullName evidence="2">23391_t:CDS:1</fullName>
    </submittedName>
</protein>
<comment type="caution">
    <text evidence="2">The sequence shown here is derived from an EMBL/GenBank/DDBJ whole genome shotgun (WGS) entry which is preliminary data.</text>
</comment>
<reference evidence="2" key="1">
    <citation type="submission" date="2021-06" db="EMBL/GenBank/DDBJ databases">
        <authorList>
            <person name="Kallberg Y."/>
            <person name="Tangrot J."/>
            <person name="Rosling A."/>
        </authorList>
    </citation>
    <scope>NUCLEOTIDE SEQUENCE</scope>
    <source>
        <strain evidence="2">FL966</strain>
    </source>
</reference>
<name>A0A9N9BZU4_9GLOM</name>
<dbReference type="EMBL" id="CAJVQA010003869">
    <property type="protein sequence ID" value="CAG8585675.1"/>
    <property type="molecule type" value="Genomic_DNA"/>
</dbReference>
<evidence type="ECO:0000313" key="2">
    <source>
        <dbReference type="EMBL" id="CAG8585675.1"/>
    </source>
</evidence>
<evidence type="ECO:0000313" key="3">
    <source>
        <dbReference type="Proteomes" id="UP000789759"/>
    </source>
</evidence>
<dbReference type="AlphaFoldDB" id="A0A9N9BZU4"/>
<keyword evidence="3" id="KW-1185">Reference proteome</keyword>
<sequence>MGYADFESLGSQSHPNYKEESQQFRIQLRKAGFLDPNKNCDFGSLDKNNKLNKFSLTKSSELTCSISIILDKVQLQLTDSSLKKKVIVFIIKILVGFLNKAKWSQFK</sequence>
<feature type="region of interest" description="Disordered" evidence="1">
    <location>
        <begin position="1"/>
        <end position="20"/>
    </location>
</feature>
<dbReference type="Proteomes" id="UP000789759">
    <property type="component" value="Unassembled WGS sequence"/>
</dbReference>
<proteinExistence type="predicted"/>
<dbReference type="OrthoDB" id="2407615at2759"/>
<organism evidence="2 3">
    <name type="scientific">Cetraspora pellucida</name>
    <dbReference type="NCBI Taxonomy" id="1433469"/>
    <lineage>
        <taxon>Eukaryota</taxon>
        <taxon>Fungi</taxon>
        <taxon>Fungi incertae sedis</taxon>
        <taxon>Mucoromycota</taxon>
        <taxon>Glomeromycotina</taxon>
        <taxon>Glomeromycetes</taxon>
        <taxon>Diversisporales</taxon>
        <taxon>Gigasporaceae</taxon>
        <taxon>Cetraspora</taxon>
    </lineage>
</organism>